<proteinExistence type="inferred from homology"/>
<dbReference type="AlphaFoldDB" id="A0AAJ0Y9Q3"/>
<organism evidence="8 9">
    <name type="scientific">Proteus mirabilis</name>
    <dbReference type="NCBI Taxonomy" id="584"/>
    <lineage>
        <taxon>Bacteria</taxon>
        <taxon>Pseudomonadati</taxon>
        <taxon>Pseudomonadota</taxon>
        <taxon>Gammaproteobacteria</taxon>
        <taxon>Enterobacterales</taxon>
        <taxon>Morganellaceae</taxon>
        <taxon>Proteus</taxon>
    </lineage>
</organism>
<evidence type="ECO:0000256" key="2">
    <source>
        <dbReference type="ARBA" id="ARBA00020887"/>
    </source>
</evidence>
<dbReference type="GO" id="GO:0003677">
    <property type="term" value="F:DNA binding"/>
    <property type="evidence" value="ECO:0007669"/>
    <property type="project" value="UniProtKB-KW"/>
</dbReference>
<dbReference type="PANTHER" id="PTHR22683:SF41">
    <property type="entry name" value="DNA TRANSLOCASE FTSK"/>
    <property type="match status" value="1"/>
</dbReference>
<keyword evidence="5" id="KW-0238">DNA-binding</keyword>
<protein>
    <recommendedName>
        <fullName evidence="2">DNA translocase FtsK</fullName>
    </recommendedName>
</protein>
<evidence type="ECO:0000313" key="9">
    <source>
        <dbReference type="Proteomes" id="UP000195540"/>
    </source>
</evidence>
<dbReference type="SMART" id="SM00843">
    <property type="entry name" value="Ftsk_gamma"/>
    <property type="match status" value="1"/>
</dbReference>
<accession>A0AAJ0Y9Q3</accession>
<dbReference type="PROSITE" id="PS50901">
    <property type="entry name" value="FTSK"/>
    <property type="match status" value="1"/>
</dbReference>
<dbReference type="InterPro" id="IPR036388">
    <property type="entry name" value="WH-like_DNA-bd_sf"/>
</dbReference>
<keyword evidence="8" id="KW-0132">Cell division</keyword>
<dbReference type="InterPro" id="IPR050206">
    <property type="entry name" value="FtsK/SpoIIIE/SftA"/>
</dbReference>
<dbReference type="Gene3D" id="3.30.980.40">
    <property type="match status" value="1"/>
</dbReference>
<dbReference type="InterPro" id="IPR018541">
    <property type="entry name" value="Ftsk_gamma"/>
</dbReference>
<evidence type="ECO:0000256" key="4">
    <source>
        <dbReference type="ARBA" id="ARBA00022840"/>
    </source>
</evidence>
<dbReference type="Pfam" id="PF09397">
    <property type="entry name" value="FtsK_gamma"/>
    <property type="match status" value="1"/>
</dbReference>
<dbReference type="InterPro" id="IPR027417">
    <property type="entry name" value="P-loop_NTPase"/>
</dbReference>
<reference evidence="8 9" key="1">
    <citation type="submission" date="2017-05" db="EMBL/GenBank/DDBJ databases">
        <title>Whole genome sequencing of Proteus mirabilis AR_0155.</title>
        <authorList>
            <person name="Conlan S."/>
            <person name="Thomas P.J."/>
            <person name="Mullikin J."/>
            <person name="Frank K.M."/>
            <person name="Segre J.A."/>
        </authorList>
    </citation>
    <scope>NUCLEOTIDE SEQUENCE [LARGE SCALE GENOMIC DNA]</scope>
    <source>
        <strain evidence="8 9">AR_0155</strain>
    </source>
</reference>
<keyword evidence="3 6" id="KW-0547">Nucleotide-binding</keyword>
<sequence>MAQPFIHTSELCWSPQELGLMAQAIESCFLQYQIRGEVVGYDEGATFTLFRIELGRGIKVSQVIALVPELCRSLSVVDIKVIDFIAGTPYIGLRVTNTYRRAVPFIECFNQWTENNGLSSLSVMLGEDIIGEPIGWDLAQMPHLLITGVTRSGKSMLMHSLVMSILYRNSPDKVRFVMFDTSQLELSLYNDIPHLLFPVASDSIESIKPLSFLVSELQRRQKLFSALNQRNLSGYNKIISNAKELGKPIPDPFWCPNKNYSEHPYLDSEPEIVVCVDDYVQLIGEYKQIGEMLVLLSQQGYAVGIHLILTTRSPLSTSIGSQLRINIATRIALSVSSRADSNLILGQYGAESLFGLGDMLFVSPSFSGPIRIQGAYVSDSDIRDAVDYCKRWGSVSYLNLYDDVQNTNMSAEELDPLFAQVVEFTVGKQWVSISGIQRQFRIGYNRAARIIEQLELQGIVSEQNCNGNREVLAPRFDS</sequence>
<gene>
    <name evidence="8" type="ORF">AM402_08280</name>
</gene>
<dbReference type="SUPFAM" id="SSF52540">
    <property type="entry name" value="P-loop containing nucleoside triphosphate hydrolases"/>
    <property type="match status" value="1"/>
</dbReference>
<evidence type="ECO:0000256" key="1">
    <source>
        <dbReference type="ARBA" id="ARBA00006474"/>
    </source>
</evidence>
<name>A0AAJ0Y9Q3_PROMI</name>
<keyword evidence="8" id="KW-0131">Cell cycle</keyword>
<evidence type="ECO:0000256" key="3">
    <source>
        <dbReference type="ARBA" id="ARBA00022741"/>
    </source>
</evidence>
<dbReference type="InterPro" id="IPR002543">
    <property type="entry name" value="FtsK_dom"/>
</dbReference>
<dbReference type="PANTHER" id="PTHR22683">
    <property type="entry name" value="SPORULATION PROTEIN RELATED"/>
    <property type="match status" value="1"/>
</dbReference>
<dbReference type="GO" id="GO:0051301">
    <property type="term" value="P:cell division"/>
    <property type="evidence" value="ECO:0007669"/>
    <property type="project" value="UniProtKB-KW"/>
</dbReference>
<dbReference type="GO" id="GO:0005524">
    <property type="term" value="F:ATP binding"/>
    <property type="evidence" value="ECO:0007669"/>
    <property type="project" value="UniProtKB-UniRule"/>
</dbReference>
<dbReference type="Gene3D" id="3.40.50.300">
    <property type="entry name" value="P-loop containing nucleotide triphosphate hydrolases"/>
    <property type="match status" value="1"/>
</dbReference>
<evidence type="ECO:0000259" key="7">
    <source>
        <dbReference type="PROSITE" id="PS50901"/>
    </source>
</evidence>
<dbReference type="SUPFAM" id="SSF46785">
    <property type="entry name" value="Winged helix' DNA-binding domain"/>
    <property type="match status" value="1"/>
</dbReference>
<dbReference type="Gene3D" id="1.10.10.10">
    <property type="entry name" value="Winged helix-like DNA-binding domain superfamily/Winged helix DNA-binding domain"/>
    <property type="match status" value="1"/>
</dbReference>
<dbReference type="InterPro" id="IPR036390">
    <property type="entry name" value="WH_DNA-bd_sf"/>
</dbReference>
<evidence type="ECO:0000256" key="6">
    <source>
        <dbReference type="PROSITE-ProRule" id="PRU00289"/>
    </source>
</evidence>
<comment type="similarity">
    <text evidence="1">Belongs to the FtsK/SpoIIIE/SftA family.</text>
</comment>
<feature type="binding site" evidence="6">
    <location>
        <begin position="148"/>
        <end position="155"/>
    </location>
    <ligand>
        <name>ATP</name>
        <dbReference type="ChEBI" id="CHEBI:30616"/>
    </ligand>
</feature>
<dbReference type="Proteomes" id="UP000195540">
    <property type="component" value="Chromosome"/>
</dbReference>
<keyword evidence="4 6" id="KW-0067">ATP-binding</keyword>
<evidence type="ECO:0000256" key="5">
    <source>
        <dbReference type="ARBA" id="ARBA00023125"/>
    </source>
</evidence>
<dbReference type="EMBL" id="CP021694">
    <property type="protein sequence ID" value="ARX34150.1"/>
    <property type="molecule type" value="Genomic_DNA"/>
</dbReference>
<dbReference type="Pfam" id="PF01580">
    <property type="entry name" value="FtsK_SpoIIIE"/>
    <property type="match status" value="1"/>
</dbReference>
<dbReference type="Pfam" id="PF17854">
    <property type="entry name" value="FtsK_alpha"/>
    <property type="match status" value="1"/>
</dbReference>
<dbReference type="RefSeq" id="WP_087726445.1">
    <property type="nucleotide sequence ID" value="NZ_BGKS01000024.1"/>
</dbReference>
<feature type="domain" description="FtsK" evidence="7">
    <location>
        <begin position="131"/>
        <end position="342"/>
    </location>
</feature>
<dbReference type="InterPro" id="IPR041027">
    <property type="entry name" value="FtsK_alpha"/>
</dbReference>
<evidence type="ECO:0000313" key="8">
    <source>
        <dbReference type="EMBL" id="ARX34150.1"/>
    </source>
</evidence>